<dbReference type="Proteomes" id="UP001500058">
    <property type="component" value="Unassembled WGS sequence"/>
</dbReference>
<accession>A0ABN3IS73</accession>
<evidence type="ECO:0000313" key="2">
    <source>
        <dbReference type="Proteomes" id="UP001500058"/>
    </source>
</evidence>
<evidence type="ECO:0000313" key="1">
    <source>
        <dbReference type="EMBL" id="GAA2411014.1"/>
    </source>
</evidence>
<dbReference type="EMBL" id="BAAATJ010000025">
    <property type="protein sequence ID" value="GAA2411014.1"/>
    <property type="molecule type" value="Genomic_DNA"/>
</dbReference>
<reference evidence="1 2" key="1">
    <citation type="journal article" date="2019" name="Int. J. Syst. Evol. Microbiol.">
        <title>The Global Catalogue of Microorganisms (GCM) 10K type strain sequencing project: providing services to taxonomists for standard genome sequencing and annotation.</title>
        <authorList>
            <consortium name="The Broad Institute Genomics Platform"/>
            <consortium name="The Broad Institute Genome Sequencing Center for Infectious Disease"/>
            <person name="Wu L."/>
            <person name="Ma J."/>
        </authorList>
    </citation>
    <scope>NUCLEOTIDE SEQUENCE [LARGE SCALE GENOMIC DNA]</scope>
    <source>
        <strain evidence="1 2">JCM 6921</strain>
    </source>
</reference>
<protein>
    <submittedName>
        <fullName evidence="1">Uncharacterized protein</fullName>
    </submittedName>
</protein>
<name>A0ABN3IS73_9ACTN</name>
<organism evidence="1 2">
    <name type="scientific">Streptomyces glaucosporus</name>
    <dbReference type="NCBI Taxonomy" id="284044"/>
    <lineage>
        <taxon>Bacteria</taxon>
        <taxon>Bacillati</taxon>
        <taxon>Actinomycetota</taxon>
        <taxon>Actinomycetes</taxon>
        <taxon>Kitasatosporales</taxon>
        <taxon>Streptomycetaceae</taxon>
        <taxon>Streptomyces</taxon>
    </lineage>
</organism>
<sequence length="149" mass="16416">MIPGMPHSDDHRAWKLAASGLVVLEDPPPSDVPTAAEAWRKVVNIETKPVVRVDRSLPDAMDEVDRQWLARAERESLFAEDGSFLVSVAGPGALDGWVSVRWPGSARMASALFHDEGSPEFVAMSADGRVLCAVTTEEYDFWIVVHVFR</sequence>
<proteinExistence type="predicted"/>
<comment type="caution">
    <text evidence="1">The sequence shown here is derived from an EMBL/GenBank/DDBJ whole genome shotgun (WGS) entry which is preliminary data.</text>
</comment>
<keyword evidence="2" id="KW-1185">Reference proteome</keyword>
<gene>
    <name evidence="1" type="ORF">GCM10010420_44830</name>
</gene>